<dbReference type="AlphaFoldDB" id="A0A0L0SCM7"/>
<proteinExistence type="predicted"/>
<accession>A0A0L0SCM7</accession>
<dbReference type="OrthoDB" id="10357678at2759"/>
<name>A0A0L0SCM7_ALLM3</name>
<keyword evidence="3" id="KW-1185">Reference proteome</keyword>
<keyword evidence="1" id="KW-1133">Transmembrane helix</keyword>
<organism evidence="2 3">
    <name type="scientific">Allomyces macrogynus (strain ATCC 38327)</name>
    <name type="common">Allomyces javanicus var. macrogynus</name>
    <dbReference type="NCBI Taxonomy" id="578462"/>
    <lineage>
        <taxon>Eukaryota</taxon>
        <taxon>Fungi</taxon>
        <taxon>Fungi incertae sedis</taxon>
        <taxon>Blastocladiomycota</taxon>
        <taxon>Blastocladiomycetes</taxon>
        <taxon>Blastocladiales</taxon>
        <taxon>Blastocladiaceae</taxon>
        <taxon>Allomyces</taxon>
    </lineage>
</organism>
<reference evidence="2 3" key="1">
    <citation type="submission" date="2009-11" db="EMBL/GenBank/DDBJ databases">
        <title>Annotation of Allomyces macrogynus ATCC 38327.</title>
        <authorList>
            <consortium name="The Broad Institute Genome Sequencing Platform"/>
            <person name="Russ C."/>
            <person name="Cuomo C."/>
            <person name="Burger G."/>
            <person name="Gray M.W."/>
            <person name="Holland P.W.H."/>
            <person name="King N."/>
            <person name="Lang F.B.F."/>
            <person name="Roger A.J."/>
            <person name="Ruiz-Trillo I."/>
            <person name="Young S.K."/>
            <person name="Zeng Q."/>
            <person name="Gargeya S."/>
            <person name="Fitzgerald M."/>
            <person name="Haas B."/>
            <person name="Abouelleil A."/>
            <person name="Alvarado L."/>
            <person name="Arachchi H.M."/>
            <person name="Berlin A."/>
            <person name="Chapman S.B."/>
            <person name="Gearin G."/>
            <person name="Goldberg J."/>
            <person name="Griggs A."/>
            <person name="Gujja S."/>
            <person name="Hansen M."/>
            <person name="Heiman D."/>
            <person name="Howarth C."/>
            <person name="Larimer J."/>
            <person name="Lui A."/>
            <person name="MacDonald P.J.P."/>
            <person name="McCowen C."/>
            <person name="Montmayeur A."/>
            <person name="Murphy C."/>
            <person name="Neiman D."/>
            <person name="Pearson M."/>
            <person name="Priest M."/>
            <person name="Roberts A."/>
            <person name="Saif S."/>
            <person name="Shea T."/>
            <person name="Sisk P."/>
            <person name="Stolte C."/>
            <person name="Sykes S."/>
            <person name="Wortman J."/>
            <person name="Nusbaum C."/>
            <person name="Birren B."/>
        </authorList>
    </citation>
    <scope>NUCLEOTIDE SEQUENCE [LARGE SCALE GENOMIC DNA]</scope>
    <source>
        <strain evidence="2 3">ATCC 38327</strain>
    </source>
</reference>
<keyword evidence="1" id="KW-0812">Transmembrane</keyword>
<dbReference type="VEuPathDB" id="FungiDB:AMAG_05598"/>
<reference evidence="3" key="2">
    <citation type="submission" date="2009-11" db="EMBL/GenBank/DDBJ databases">
        <title>The Genome Sequence of Allomyces macrogynus strain ATCC 38327.</title>
        <authorList>
            <consortium name="The Broad Institute Genome Sequencing Platform"/>
            <person name="Russ C."/>
            <person name="Cuomo C."/>
            <person name="Shea T."/>
            <person name="Young S.K."/>
            <person name="Zeng Q."/>
            <person name="Koehrsen M."/>
            <person name="Haas B."/>
            <person name="Borodovsky M."/>
            <person name="Guigo R."/>
            <person name="Alvarado L."/>
            <person name="Berlin A."/>
            <person name="Borenstein D."/>
            <person name="Chen Z."/>
            <person name="Engels R."/>
            <person name="Freedman E."/>
            <person name="Gellesch M."/>
            <person name="Goldberg J."/>
            <person name="Griggs A."/>
            <person name="Gujja S."/>
            <person name="Heiman D."/>
            <person name="Hepburn T."/>
            <person name="Howarth C."/>
            <person name="Jen D."/>
            <person name="Larson L."/>
            <person name="Lewis B."/>
            <person name="Mehta T."/>
            <person name="Park D."/>
            <person name="Pearson M."/>
            <person name="Roberts A."/>
            <person name="Saif S."/>
            <person name="Shenoy N."/>
            <person name="Sisk P."/>
            <person name="Stolte C."/>
            <person name="Sykes S."/>
            <person name="Walk T."/>
            <person name="White J."/>
            <person name="Yandava C."/>
            <person name="Burger G."/>
            <person name="Gray M.W."/>
            <person name="Holland P.W.H."/>
            <person name="King N."/>
            <person name="Lang F.B.F."/>
            <person name="Roger A.J."/>
            <person name="Ruiz-Trillo I."/>
            <person name="Lander E."/>
            <person name="Nusbaum C."/>
        </authorList>
    </citation>
    <scope>NUCLEOTIDE SEQUENCE [LARGE SCALE GENOMIC DNA]</scope>
    <source>
        <strain evidence="3">ATCC 38327</strain>
    </source>
</reference>
<feature type="transmembrane region" description="Helical" evidence="1">
    <location>
        <begin position="269"/>
        <end position="291"/>
    </location>
</feature>
<gene>
    <name evidence="2" type="ORF">AMAG_05598</name>
</gene>
<protein>
    <submittedName>
        <fullName evidence="2">Uncharacterized protein</fullName>
    </submittedName>
</protein>
<keyword evidence="1" id="KW-0472">Membrane</keyword>
<evidence type="ECO:0000256" key="1">
    <source>
        <dbReference type="SAM" id="Phobius"/>
    </source>
</evidence>
<sequence length="349" mass="37764">MFRSIAGARTRDRSGLAVLLLIESAISLACDLLNLTGLFLMVANQSTQAASLCSPTRVTFDALNHLTLSIHLTLGLVRAGIFQPLFVASSADDRSEKGHGDDGGHKESKPKARCAWFRSLRPRGWRPRAPLNLAAAHGLERMFSVVGFTLEHLRRVLVLGVVIGYPTVKTMSLVHGCREFGHVLSDVTESEGAAAEYWNSASTTLLVVGILLALCMNMGLHVLKRRRELYTTVHGAIYVFLHLDLCLWTQVYTVMLLIVGAIVFPQLPLYLGITLLSFSLRVHLALQIAYFRSLAKLLTHSAWLREQLLGPGASTTIVNSQPPVQQSAAAAAAAAAAAIPRAHSSVTGS</sequence>
<dbReference type="EMBL" id="GG745335">
    <property type="protein sequence ID" value="KNE60179.1"/>
    <property type="molecule type" value="Genomic_DNA"/>
</dbReference>
<evidence type="ECO:0000313" key="2">
    <source>
        <dbReference type="EMBL" id="KNE60179.1"/>
    </source>
</evidence>
<dbReference type="Proteomes" id="UP000054350">
    <property type="component" value="Unassembled WGS sequence"/>
</dbReference>
<feature type="transmembrane region" description="Helical" evidence="1">
    <location>
        <begin position="235"/>
        <end position="263"/>
    </location>
</feature>
<feature type="transmembrane region" description="Helical" evidence="1">
    <location>
        <begin position="205"/>
        <end position="223"/>
    </location>
</feature>
<evidence type="ECO:0000313" key="3">
    <source>
        <dbReference type="Proteomes" id="UP000054350"/>
    </source>
</evidence>